<dbReference type="InterPro" id="IPR021135">
    <property type="entry name" value="PEP_COase"/>
</dbReference>
<evidence type="ECO:0000256" key="2">
    <source>
        <dbReference type="ARBA" id="ARBA00022419"/>
    </source>
</evidence>
<sequence>MKNRRIKEADFIFSLMCELLQEVAPEIKEDFISLKEDTTIDYQLKRKLLDSLESKDISKLIKAFTLYYLLLNIIDERYFISLNSKAHIKPTLEELKSQQYDEEDIKNVLRKIKFYPVFTAHPTESLRRTFLESYHEMYDDLNCWFQFQDNNAKEHLKYRLNLLWYSHIVRSEKIEVLFELDNLLYFMESSILQSGVNVLEEVQNTLQIPLKKSPIRLGSWIGGDRDGNPYVTNGVMIEVMKRQHQTIIEHYLKQIDKLSRELSIAQEYSQPTQELLDSLEREKDYLDDMAKKLFLQEPFRAKLTCMRQKLQNRILALNLPQSALYENKPYMYENSKEFIKDIDMMIESLDKRSGIYLRKLKNLVLLAGFHLMQLDFRQHRDVFWRALTEIFALLGYTQGDFSLLPPKEQTEILNTALNAPLLDLNILYGKLSKESQELLMAFINFKWAKERISDNIIDSCIISMCQSSNDLLCVLWFAKQSGLWREGKKTRISISPLFETIGDLENAPTILRELCANPQYVEYLQSRKNNQEIMIGYSDSSKDGGIFTSNYSLRKAINNLIILESELKIKFRLFHGRGGSVSRGGGALEDALLSSPDNSVAGFLKTTEQGEVISEKYLNPKKAEYSFSSALATLLKKSVYDKYGINQQICNRDFETIMQKVSEESFKAYRKLVYETEGFIEYFKSATPIEFIQQLNIGSRPSKRKNTQNVEDLRAIPWVFAWTQNRSIIPAWYGLGSGLEEASKICDKAILQECYTKDLFFKTTIDNISQAFLKVDLEIARHYNAFVEDISLREKIWNMIESEYNLTLKWLLYVRQEKELLTSEKCIQESILLRKSFLTTLSFFQFYLMEQYKKATYEEQRQRIAKQIITTIVGIAQGIRNTG</sequence>
<keyword evidence="7" id="KW-0670">Pyruvate</keyword>
<dbReference type="PRINTS" id="PR00150">
    <property type="entry name" value="PEPCARBXLASE"/>
</dbReference>
<name>A0A0N1EBT7_9HELI</name>
<evidence type="ECO:0000313" key="8">
    <source>
        <dbReference type="Proteomes" id="UP000037997"/>
    </source>
</evidence>
<protein>
    <recommendedName>
        <fullName evidence="2">Phosphoenolpyruvate carboxylase</fullName>
    </recommendedName>
</protein>
<dbReference type="EMBL" id="JNOC01000024">
    <property type="protein sequence ID" value="KPH56012.1"/>
    <property type="molecule type" value="Genomic_DNA"/>
</dbReference>
<dbReference type="PROSITE" id="PS00393">
    <property type="entry name" value="PEPCASE_2"/>
    <property type="match status" value="1"/>
</dbReference>
<accession>A0A0N1EBT7</accession>
<dbReference type="AlphaFoldDB" id="A0A0N1EBT7"/>
<dbReference type="PATRIC" id="fig|35818.11.peg.1001"/>
<feature type="active site" evidence="5">
    <location>
        <position position="542"/>
    </location>
</feature>
<evidence type="ECO:0000256" key="3">
    <source>
        <dbReference type="ARBA" id="ARBA00048995"/>
    </source>
</evidence>
<dbReference type="InterPro" id="IPR018129">
    <property type="entry name" value="PEP_COase_Lys_AS"/>
</dbReference>
<dbReference type="STRING" id="35818.HPU229336_00545"/>
<evidence type="ECO:0000256" key="4">
    <source>
        <dbReference type="PROSITE-ProRule" id="PRU10111"/>
    </source>
</evidence>
<dbReference type="InterPro" id="IPR015813">
    <property type="entry name" value="Pyrv/PenolPyrv_kinase-like_dom"/>
</dbReference>
<dbReference type="Pfam" id="PF00311">
    <property type="entry name" value="PEPcase"/>
    <property type="match status" value="1"/>
</dbReference>
<evidence type="ECO:0000256" key="5">
    <source>
        <dbReference type="PROSITE-ProRule" id="PRU10112"/>
    </source>
</evidence>
<keyword evidence="6" id="KW-0175">Coiled coil</keyword>
<dbReference type="PANTHER" id="PTHR30523">
    <property type="entry name" value="PHOSPHOENOLPYRUVATE CARBOXYLASE"/>
    <property type="match status" value="1"/>
</dbReference>
<evidence type="ECO:0000313" key="7">
    <source>
        <dbReference type="EMBL" id="KPH56012.1"/>
    </source>
</evidence>
<dbReference type="InterPro" id="IPR033129">
    <property type="entry name" value="PEPCASE_His_AS"/>
</dbReference>
<dbReference type="SUPFAM" id="SSF51621">
    <property type="entry name" value="Phosphoenolpyruvate/pyruvate domain"/>
    <property type="match status" value="1"/>
</dbReference>
<dbReference type="Gene3D" id="1.20.1440.90">
    <property type="entry name" value="Phosphoenolpyruvate/pyruvate domain"/>
    <property type="match status" value="1"/>
</dbReference>
<dbReference type="PROSITE" id="PS00781">
    <property type="entry name" value="PEPCASE_1"/>
    <property type="match status" value="1"/>
</dbReference>
<reference evidence="7 8" key="1">
    <citation type="submission" date="2014-06" db="EMBL/GenBank/DDBJ databases">
        <title>Helicobacter pullorum isolates in fresh chicken meat - phenotypic and genotypic features.</title>
        <authorList>
            <person name="Borges V."/>
            <person name="Santos A."/>
            <person name="Correia C.B."/>
            <person name="Saraiva M."/>
            <person name="Menard A."/>
            <person name="Vieira L."/>
            <person name="Sampaio D.A."/>
            <person name="Gomes J.P."/>
            <person name="Oleastro M."/>
        </authorList>
    </citation>
    <scope>NUCLEOTIDE SEQUENCE [LARGE SCALE GENOMIC DNA]</scope>
    <source>
        <strain evidence="7 8">229334/12</strain>
    </source>
</reference>
<evidence type="ECO:0000256" key="6">
    <source>
        <dbReference type="SAM" id="Coils"/>
    </source>
</evidence>
<gene>
    <name evidence="7" type="ORF">HPU229334_05050</name>
</gene>
<dbReference type="PANTHER" id="PTHR30523:SF6">
    <property type="entry name" value="PHOSPHOENOLPYRUVATE CARBOXYLASE"/>
    <property type="match status" value="1"/>
</dbReference>
<evidence type="ECO:0000256" key="1">
    <source>
        <dbReference type="ARBA" id="ARBA00003670"/>
    </source>
</evidence>
<comment type="catalytic activity">
    <reaction evidence="3">
        <text>oxaloacetate + phosphate = phosphoenolpyruvate + hydrogencarbonate</text>
        <dbReference type="Rhea" id="RHEA:28370"/>
        <dbReference type="ChEBI" id="CHEBI:16452"/>
        <dbReference type="ChEBI" id="CHEBI:17544"/>
        <dbReference type="ChEBI" id="CHEBI:43474"/>
        <dbReference type="ChEBI" id="CHEBI:58702"/>
        <dbReference type="EC" id="4.1.1.31"/>
    </reaction>
</comment>
<dbReference type="GO" id="GO:0006099">
    <property type="term" value="P:tricarboxylic acid cycle"/>
    <property type="evidence" value="ECO:0007669"/>
    <property type="project" value="InterPro"/>
</dbReference>
<comment type="caution">
    <text evidence="7">The sequence shown here is derived from an EMBL/GenBank/DDBJ whole genome shotgun (WGS) entry which is preliminary data.</text>
</comment>
<dbReference type="RefSeq" id="WP_054197848.1">
    <property type="nucleotide sequence ID" value="NZ_CALUQK010000009.1"/>
</dbReference>
<dbReference type="GO" id="GO:0005829">
    <property type="term" value="C:cytosol"/>
    <property type="evidence" value="ECO:0007669"/>
    <property type="project" value="TreeGrafter"/>
</dbReference>
<feature type="active site" evidence="4">
    <location>
        <position position="121"/>
    </location>
</feature>
<feature type="coiled-coil region" evidence="6">
    <location>
        <begin position="241"/>
        <end position="268"/>
    </location>
</feature>
<dbReference type="GO" id="GO:0015977">
    <property type="term" value="P:carbon fixation"/>
    <property type="evidence" value="ECO:0007669"/>
    <property type="project" value="InterPro"/>
</dbReference>
<dbReference type="Proteomes" id="UP000037997">
    <property type="component" value="Unassembled WGS sequence"/>
</dbReference>
<comment type="function">
    <text evidence="1">Forms oxaloacetate, a four-carbon dicarboxylic acid source for the tricarboxylic acid cycle.</text>
</comment>
<dbReference type="GO" id="GO:0008964">
    <property type="term" value="F:phosphoenolpyruvate carboxylase activity"/>
    <property type="evidence" value="ECO:0007669"/>
    <property type="project" value="UniProtKB-EC"/>
</dbReference>
<proteinExistence type="predicted"/>
<organism evidence="7 8">
    <name type="scientific">Helicobacter pullorum</name>
    <dbReference type="NCBI Taxonomy" id="35818"/>
    <lineage>
        <taxon>Bacteria</taxon>
        <taxon>Pseudomonadati</taxon>
        <taxon>Campylobacterota</taxon>
        <taxon>Epsilonproteobacteria</taxon>
        <taxon>Campylobacterales</taxon>
        <taxon>Helicobacteraceae</taxon>
        <taxon>Helicobacter</taxon>
    </lineage>
</organism>